<dbReference type="AlphaFoldDB" id="A0AAP2DMY7"/>
<dbReference type="GO" id="GO:0016787">
    <property type="term" value="F:hydrolase activity"/>
    <property type="evidence" value="ECO:0007669"/>
    <property type="project" value="UniProtKB-KW"/>
</dbReference>
<dbReference type="EMBL" id="JAHESF010000024">
    <property type="protein sequence ID" value="MBT1699331.1"/>
    <property type="molecule type" value="Genomic_DNA"/>
</dbReference>
<comment type="caution">
    <text evidence="2">The sequence shown here is derived from an EMBL/GenBank/DDBJ whole genome shotgun (WGS) entry which is preliminary data.</text>
</comment>
<reference evidence="2 3" key="1">
    <citation type="submission" date="2021-05" db="EMBL/GenBank/DDBJ databases">
        <title>A Polyphasic approach of four new species of the genus Ohtaekwangia: Ohtaekwangia histidinii sp. nov., Ohtaekwangia cretensis sp. nov., Ohtaekwangia indiensis sp. nov., Ohtaekwangia reichenbachii sp. nov. from diverse environment.</title>
        <authorList>
            <person name="Octaviana S."/>
        </authorList>
    </citation>
    <scope>NUCLEOTIDE SEQUENCE [LARGE SCALE GENOMIC DNA]</scope>
    <source>
        <strain evidence="2 3">PWU4</strain>
    </source>
</reference>
<keyword evidence="2" id="KW-0378">Hydrolase</keyword>
<dbReference type="InterPro" id="IPR029058">
    <property type="entry name" value="AB_hydrolase_fold"/>
</dbReference>
<dbReference type="InterPro" id="IPR052370">
    <property type="entry name" value="Meta-cleavage_hydrolase"/>
</dbReference>
<dbReference type="PANTHER" id="PTHR43139:SF52">
    <property type="entry name" value="SI:DKEY-122A22.2"/>
    <property type="match status" value="1"/>
</dbReference>
<dbReference type="SUPFAM" id="SSF53474">
    <property type="entry name" value="alpha/beta-Hydrolases"/>
    <property type="match status" value="1"/>
</dbReference>
<evidence type="ECO:0000313" key="2">
    <source>
        <dbReference type="EMBL" id="MBT1699331.1"/>
    </source>
</evidence>
<dbReference type="Proteomes" id="UP001319200">
    <property type="component" value="Unassembled WGS sequence"/>
</dbReference>
<accession>A0AAP2DMY7</accession>
<sequence length="240" mass="28474">MLVFHGFGQDMSVFDFFTQSLARHYTFYVFDLYFHGKSTWSNGERTLEKTQWQEVIRLFLTENKIDRFQLAGFSLGGKFVLATLEAFPEKVDKVFLIAPDGIKTSFWYSLATYPLMLRSLFRSMIIHPERFLGLARFLNKTGLMDKGLIRFAEYQMNTTEKRNRVYYSWVVFRHLTFNTKRIARLINEHQIKFSLIVGKYDKVITPQNMTRLTRRLNHYRLEILESGHSGLINQSLPFFF</sequence>
<organism evidence="2 3">
    <name type="scientific">Chryseosolibacter histidini</name>
    <dbReference type="NCBI Taxonomy" id="2782349"/>
    <lineage>
        <taxon>Bacteria</taxon>
        <taxon>Pseudomonadati</taxon>
        <taxon>Bacteroidota</taxon>
        <taxon>Cytophagia</taxon>
        <taxon>Cytophagales</taxon>
        <taxon>Chryseotaleaceae</taxon>
        <taxon>Chryseosolibacter</taxon>
    </lineage>
</organism>
<evidence type="ECO:0000313" key="3">
    <source>
        <dbReference type="Proteomes" id="UP001319200"/>
    </source>
</evidence>
<gene>
    <name evidence="2" type="ORF">KK083_20710</name>
</gene>
<proteinExistence type="predicted"/>
<dbReference type="Pfam" id="PF00561">
    <property type="entry name" value="Abhydrolase_1"/>
    <property type="match status" value="1"/>
</dbReference>
<dbReference type="PANTHER" id="PTHR43139">
    <property type="entry name" value="SI:DKEY-122A22.2"/>
    <property type="match status" value="1"/>
</dbReference>
<feature type="domain" description="AB hydrolase-1" evidence="1">
    <location>
        <begin position="1"/>
        <end position="232"/>
    </location>
</feature>
<dbReference type="Gene3D" id="3.40.50.1820">
    <property type="entry name" value="alpha/beta hydrolase"/>
    <property type="match status" value="1"/>
</dbReference>
<keyword evidence="3" id="KW-1185">Reference proteome</keyword>
<name>A0AAP2DMY7_9BACT</name>
<dbReference type="InterPro" id="IPR000073">
    <property type="entry name" value="AB_hydrolase_1"/>
</dbReference>
<protein>
    <submittedName>
        <fullName evidence="2">Alpha/beta hydrolase</fullName>
    </submittedName>
</protein>
<evidence type="ECO:0000259" key="1">
    <source>
        <dbReference type="Pfam" id="PF00561"/>
    </source>
</evidence>